<dbReference type="GeneID" id="87807621"/>
<evidence type="ECO:0000256" key="1">
    <source>
        <dbReference type="ARBA" id="ARBA00008270"/>
    </source>
</evidence>
<proteinExistence type="inferred from homology"/>
<comment type="similarity">
    <text evidence="1">Belongs to the PhzF family.</text>
</comment>
<dbReference type="Pfam" id="PF02567">
    <property type="entry name" value="PhzC-PhzF"/>
    <property type="match status" value="1"/>
</dbReference>
<evidence type="ECO:0000313" key="3">
    <source>
        <dbReference type="EMBL" id="WOO80856.1"/>
    </source>
</evidence>
<dbReference type="Proteomes" id="UP000827549">
    <property type="component" value="Chromosome 3"/>
</dbReference>
<keyword evidence="4" id="KW-1185">Reference proteome</keyword>
<evidence type="ECO:0000256" key="2">
    <source>
        <dbReference type="ARBA" id="ARBA00023235"/>
    </source>
</evidence>
<dbReference type="GO" id="GO:0005737">
    <property type="term" value="C:cytoplasm"/>
    <property type="evidence" value="ECO:0007669"/>
    <property type="project" value="TreeGrafter"/>
</dbReference>
<organism evidence="3 4">
    <name type="scientific">Vanrija pseudolonga</name>
    <dbReference type="NCBI Taxonomy" id="143232"/>
    <lineage>
        <taxon>Eukaryota</taxon>
        <taxon>Fungi</taxon>
        <taxon>Dikarya</taxon>
        <taxon>Basidiomycota</taxon>
        <taxon>Agaricomycotina</taxon>
        <taxon>Tremellomycetes</taxon>
        <taxon>Trichosporonales</taxon>
        <taxon>Trichosporonaceae</taxon>
        <taxon>Vanrija</taxon>
    </lineage>
</organism>
<dbReference type="PANTHER" id="PTHR13774">
    <property type="entry name" value="PHENAZINE BIOSYNTHESIS PROTEIN"/>
    <property type="match status" value="1"/>
</dbReference>
<gene>
    <name evidence="3" type="primary">BH0283_1</name>
    <name evidence="3" type="ORF">LOC62_03G004383</name>
</gene>
<sequence length="302" mass="31740">MTVAPVQYYTGNAFTSTPHGGGQAAILVLPSTDPRLQDDEFKSTTARDFNLPMIAFHSLLEDGEVPLYSVEWRLPDGNEAPLCGHASLVGAHIIFGLHPDAKAVEFKTNARGVVRAEKYPNGEIGIELPLQAAGVPTAEEKARLGHILASAAGLPDSAVLEVTTWQEGGAATAEIGPEVDLGNIKVDIEALRAIPHHAILTQLIGNGDDGVRVNSRVFIPNWGVLEDPVCGSGHSAITAHYLLGPASSRVAKLVAGGDASSATLDAKQLSERGGALKTSLAGKNVRLVGRAWRTGRGELEVF</sequence>
<dbReference type="SUPFAM" id="SSF54506">
    <property type="entry name" value="Diaminopimelate epimerase-like"/>
    <property type="match status" value="1"/>
</dbReference>
<dbReference type="Gene3D" id="3.10.310.10">
    <property type="entry name" value="Diaminopimelate Epimerase, Chain A, domain 1"/>
    <property type="match status" value="2"/>
</dbReference>
<dbReference type="PANTHER" id="PTHR13774:SF17">
    <property type="entry name" value="PHENAZINE BIOSYNTHESIS-LIKE DOMAIN-CONTAINING PROTEIN"/>
    <property type="match status" value="1"/>
</dbReference>
<name>A0AAF0YA48_9TREE</name>
<keyword evidence="2 3" id="KW-0413">Isomerase</keyword>
<accession>A0AAF0YA48</accession>
<dbReference type="GO" id="GO:0016853">
    <property type="term" value="F:isomerase activity"/>
    <property type="evidence" value="ECO:0007669"/>
    <property type="project" value="UniProtKB-KW"/>
</dbReference>
<dbReference type="EMBL" id="CP086716">
    <property type="protein sequence ID" value="WOO80856.1"/>
    <property type="molecule type" value="Genomic_DNA"/>
</dbReference>
<protein>
    <submittedName>
        <fullName evidence="3">Purtative isomerase</fullName>
    </submittedName>
</protein>
<dbReference type="InterPro" id="IPR003719">
    <property type="entry name" value="Phenazine_PhzF-like"/>
</dbReference>
<reference evidence="3" key="1">
    <citation type="submission" date="2023-10" db="EMBL/GenBank/DDBJ databases">
        <authorList>
            <person name="Noh H."/>
        </authorList>
    </citation>
    <scope>NUCLEOTIDE SEQUENCE</scope>
    <source>
        <strain evidence="3">DUCC4014</strain>
    </source>
</reference>
<dbReference type="PIRSF" id="PIRSF016184">
    <property type="entry name" value="PhzC_PhzF"/>
    <property type="match status" value="1"/>
</dbReference>
<dbReference type="RefSeq" id="XP_062626888.1">
    <property type="nucleotide sequence ID" value="XM_062770904.1"/>
</dbReference>
<dbReference type="AlphaFoldDB" id="A0AAF0YA48"/>
<evidence type="ECO:0000313" key="4">
    <source>
        <dbReference type="Proteomes" id="UP000827549"/>
    </source>
</evidence>